<evidence type="ECO:0000256" key="4">
    <source>
        <dbReference type="ARBA" id="ARBA00022737"/>
    </source>
</evidence>
<dbReference type="GO" id="GO:0005886">
    <property type="term" value="C:plasma membrane"/>
    <property type="evidence" value="ECO:0007669"/>
    <property type="project" value="TreeGrafter"/>
</dbReference>
<evidence type="ECO:0000256" key="1">
    <source>
        <dbReference type="ARBA" id="ARBA00004141"/>
    </source>
</evidence>
<dbReference type="RefSeq" id="WP_142453645.1">
    <property type="nucleotide sequence ID" value="NZ_FXTP01000004.1"/>
</dbReference>
<feature type="transmembrane region" description="Helical" evidence="7">
    <location>
        <begin position="101"/>
        <end position="121"/>
    </location>
</feature>
<dbReference type="PANTHER" id="PTHR43652:SF2">
    <property type="entry name" value="BASIC AMINO ACID ANTIPORTER YFCC-RELATED"/>
    <property type="match status" value="1"/>
</dbReference>
<dbReference type="SUPFAM" id="SSF116726">
    <property type="entry name" value="TrkA C-terminal domain-like"/>
    <property type="match status" value="2"/>
</dbReference>
<dbReference type="OrthoDB" id="9765532at2"/>
<feature type="transmembrane region" description="Helical" evidence="7">
    <location>
        <begin position="175"/>
        <end position="195"/>
    </location>
</feature>
<keyword evidence="2" id="KW-0813">Transport</keyword>
<feature type="transmembrane region" description="Helical" evidence="7">
    <location>
        <begin position="486"/>
        <end position="512"/>
    </location>
</feature>
<dbReference type="Gene3D" id="3.30.70.1450">
    <property type="entry name" value="Regulator of K+ conductance, C-terminal domain"/>
    <property type="match status" value="2"/>
</dbReference>
<dbReference type="FunFam" id="3.30.70.1450:FF:000009">
    <property type="entry name" value="SLC13 family permease"/>
    <property type="match status" value="1"/>
</dbReference>
<keyword evidence="4" id="KW-0677">Repeat</keyword>
<feature type="domain" description="RCK C-terminal" evidence="8">
    <location>
        <begin position="295"/>
        <end position="381"/>
    </location>
</feature>
<dbReference type="Pfam" id="PF03600">
    <property type="entry name" value="CitMHS"/>
    <property type="match status" value="1"/>
</dbReference>
<feature type="transmembrane region" description="Helical" evidence="7">
    <location>
        <begin position="567"/>
        <end position="587"/>
    </location>
</feature>
<keyword evidence="6 7" id="KW-0472">Membrane</keyword>
<feature type="transmembrane region" description="Helical" evidence="7">
    <location>
        <begin position="28"/>
        <end position="45"/>
    </location>
</feature>
<dbReference type="PROSITE" id="PS51202">
    <property type="entry name" value="RCK_C"/>
    <property type="match status" value="2"/>
</dbReference>
<keyword evidence="5 7" id="KW-1133">Transmembrane helix</keyword>
<dbReference type="AlphaFoldDB" id="A0A521BZF3"/>
<feature type="transmembrane region" description="Helical" evidence="7">
    <location>
        <begin position="141"/>
        <end position="163"/>
    </location>
</feature>
<dbReference type="Proteomes" id="UP000317557">
    <property type="component" value="Unassembled WGS sequence"/>
</dbReference>
<evidence type="ECO:0000256" key="2">
    <source>
        <dbReference type="ARBA" id="ARBA00022448"/>
    </source>
</evidence>
<proteinExistence type="predicted"/>
<dbReference type="PANTHER" id="PTHR43652">
    <property type="entry name" value="BASIC AMINO ACID ANTIPORTER YFCC-RELATED"/>
    <property type="match status" value="1"/>
</dbReference>
<feature type="domain" description="RCK C-terminal" evidence="8">
    <location>
        <begin position="206"/>
        <end position="290"/>
    </location>
</feature>
<dbReference type="InterPro" id="IPR031312">
    <property type="entry name" value="Na/sul_symport_CS"/>
</dbReference>
<evidence type="ECO:0000259" key="8">
    <source>
        <dbReference type="PROSITE" id="PS51202"/>
    </source>
</evidence>
<evidence type="ECO:0000256" key="3">
    <source>
        <dbReference type="ARBA" id="ARBA00022692"/>
    </source>
</evidence>
<evidence type="ECO:0000256" key="7">
    <source>
        <dbReference type="SAM" id="Phobius"/>
    </source>
</evidence>
<dbReference type="EMBL" id="FXTP01000004">
    <property type="protein sequence ID" value="SMO52596.1"/>
    <property type="molecule type" value="Genomic_DNA"/>
</dbReference>
<dbReference type="InterPro" id="IPR004680">
    <property type="entry name" value="Cit_transptr-like_dom"/>
</dbReference>
<dbReference type="InterPro" id="IPR051679">
    <property type="entry name" value="DASS-Related_Transporters"/>
</dbReference>
<feature type="transmembrane region" description="Helical" evidence="7">
    <location>
        <begin position="400"/>
        <end position="433"/>
    </location>
</feature>
<dbReference type="GO" id="GO:0008324">
    <property type="term" value="F:monoatomic cation transmembrane transporter activity"/>
    <property type="evidence" value="ECO:0007669"/>
    <property type="project" value="InterPro"/>
</dbReference>
<feature type="transmembrane region" description="Helical" evidence="7">
    <location>
        <begin position="57"/>
        <end position="80"/>
    </location>
</feature>
<dbReference type="InterPro" id="IPR006037">
    <property type="entry name" value="RCK_C"/>
</dbReference>
<feature type="transmembrane region" description="Helical" evidence="7">
    <location>
        <begin position="524"/>
        <end position="547"/>
    </location>
</feature>
<evidence type="ECO:0000313" key="9">
    <source>
        <dbReference type="EMBL" id="SMO52596.1"/>
    </source>
</evidence>
<accession>A0A521BZF3</accession>
<organism evidence="9 10">
    <name type="scientific">Gracilimonas mengyeensis</name>
    <dbReference type="NCBI Taxonomy" id="1302730"/>
    <lineage>
        <taxon>Bacteria</taxon>
        <taxon>Pseudomonadati</taxon>
        <taxon>Balneolota</taxon>
        <taxon>Balneolia</taxon>
        <taxon>Balneolales</taxon>
        <taxon>Balneolaceae</taxon>
        <taxon>Gracilimonas</taxon>
    </lineage>
</organism>
<name>A0A521BZF3_9BACT</name>
<reference evidence="9 10" key="1">
    <citation type="submission" date="2017-05" db="EMBL/GenBank/DDBJ databases">
        <authorList>
            <person name="Varghese N."/>
            <person name="Submissions S."/>
        </authorList>
    </citation>
    <scope>NUCLEOTIDE SEQUENCE [LARGE SCALE GENOMIC DNA]</scope>
    <source>
        <strain evidence="9 10">DSM 21985</strain>
    </source>
</reference>
<keyword evidence="3 7" id="KW-0812">Transmembrane</keyword>
<feature type="transmembrane region" description="Helical" evidence="7">
    <location>
        <begin position="6"/>
        <end position="21"/>
    </location>
</feature>
<keyword evidence="10" id="KW-1185">Reference proteome</keyword>
<dbReference type="GO" id="GO:0006813">
    <property type="term" value="P:potassium ion transport"/>
    <property type="evidence" value="ECO:0007669"/>
    <property type="project" value="InterPro"/>
</dbReference>
<dbReference type="Pfam" id="PF02080">
    <property type="entry name" value="TrkA_C"/>
    <property type="match status" value="2"/>
</dbReference>
<evidence type="ECO:0000256" key="5">
    <source>
        <dbReference type="ARBA" id="ARBA00022989"/>
    </source>
</evidence>
<evidence type="ECO:0000256" key="6">
    <source>
        <dbReference type="ARBA" id="ARBA00023136"/>
    </source>
</evidence>
<dbReference type="PROSITE" id="PS01271">
    <property type="entry name" value="NA_SULFATE"/>
    <property type="match status" value="1"/>
</dbReference>
<dbReference type="InterPro" id="IPR036721">
    <property type="entry name" value="RCK_C_sf"/>
</dbReference>
<protein>
    <submittedName>
        <fullName evidence="9">Di-and tricarboxylate transporter</fullName>
    </submittedName>
</protein>
<gene>
    <name evidence="9" type="ORF">SAMN06265219_10426</name>
</gene>
<evidence type="ECO:0000313" key="10">
    <source>
        <dbReference type="Proteomes" id="UP000317557"/>
    </source>
</evidence>
<sequence length="589" mass="63497">MTVAGWFVLSIIIFCLITLITTSVSVDIVLFSGLAIIFVSGILPADQALSGFSNEGMLTVGALYIVAAGLKETGAIQFMVQRVMGNARTVKKAQLRVMGPVMVMSAFLNNTPIVASFIPAMERWSRISQIPVSKILIPLSYAAILGGTTTLIGTSTNLIINGLMIQEASTQTLGIFEPAYIGIPCAIAGFLYLLVFGDKLLPERGSSMDTFQDPREYTIEMIIPKSSPLAEQTIEDAGLRNLPGLFLIEIQRNGRAIPAVGPYEHLKEDDRLIFTGIVDSIIDLQQISGLVPATNQVFKLNAPRNERTMIEAVVSRSNPLIGQTIKEGNFRYRYDAVVLAVSRNGERIDEKIGDITLKSGDVLLLEALPNFVDKYRNSSDYFLVSPIEDSSPITYNKAWIAALAVVVMVGLAASGILSMLQAAIVAGGLLLVTKSFRYSSALESVDWRVLIAIASALGLGSALEYTGAAEHLATNLFAFAGDNPTLALFLTYLATWLLTEMITNNAAAVLIFPIALSLAQSLGVSFMPFAMVMIIAASSSFSTPIGYQTNLMVYGPGGYKFTDFLKIGLPLNLIIAAVAVSLIPYIWNF</sequence>
<comment type="subcellular location">
    <subcellularLocation>
        <location evidence="1">Membrane</location>
        <topology evidence="1">Multi-pass membrane protein</topology>
    </subcellularLocation>
</comment>